<comment type="pathway">
    <text evidence="1 8 13">Porphyrin-containing compound metabolism; protoporphyrin-IX biosynthesis; 5-aminolevulinate from L-glutamyl-tRNA(Glu): step 1/2.</text>
</comment>
<dbReference type="PANTHER" id="PTHR43013">
    <property type="entry name" value="GLUTAMYL-TRNA REDUCTASE"/>
    <property type="match status" value="1"/>
</dbReference>
<dbReference type="AlphaFoldDB" id="A0A4V3RLH0"/>
<name>A0A4V3RLH0_9CLOT</name>
<feature type="binding site" evidence="8 10">
    <location>
        <position position="112"/>
    </location>
    <ligand>
        <name>substrate</name>
    </ligand>
</feature>
<evidence type="ECO:0000256" key="2">
    <source>
        <dbReference type="ARBA" id="ARBA00005916"/>
    </source>
</evidence>
<dbReference type="HAMAP" id="MF_00087">
    <property type="entry name" value="Glu_tRNA_reductase"/>
    <property type="match status" value="1"/>
</dbReference>
<evidence type="ECO:0000256" key="3">
    <source>
        <dbReference type="ARBA" id="ARBA00012970"/>
    </source>
</evidence>
<gene>
    <name evidence="8" type="primary">hemA</name>
    <name evidence="17" type="ORF">E5347_02425</name>
</gene>
<feature type="binding site" evidence="8 10">
    <location>
        <begin position="106"/>
        <end position="108"/>
    </location>
    <ligand>
        <name>substrate</name>
    </ligand>
</feature>
<dbReference type="EMBL" id="SRYR01000001">
    <property type="protein sequence ID" value="TGY43690.1"/>
    <property type="molecule type" value="Genomic_DNA"/>
</dbReference>
<feature type="domain" description="Glutamyl-tRNA reductase N-terminal" evidence="16">
    <location>
        <begin position="9"/>
        <end position="147"/>
    </location>
</feature>
<evidence type="ECO:0000256" key="13">
    <source>
        <dbReference type="RuleBase" id="RU000584"/>
    </source>
</evidence>
<dbReference type="OrthoDB" id="110209at2"/>
<comment type="subunit">
    <text evidence="8">Homodimer.</text>
</comment>
<reference evidence="17 18" key="1">
    <citation type="submission" date="2019-04" db="EMBL/GenBank/DDBJ databases">
        <title>Microbes associate with the intestines of laboratory mice.</title>
        <authorList>
            <person name="Navarre W."/>
            <person name="Wong E."/>
            <person name="Huang K."/>
            <person name="Tropini C."/>
            <person name="Ng K."/>
            <person name="Yu B."/>
        </authorList>
    </citation>
    <scope>NUCLEOTIDE SEQUENCE [LARGE SCALE GENOMIC DNA]</scope>
    <source>
        <strain evidence="17 18">NM50_B9-20</strain>
    </source>
</reference>
<dbReference type="InterPro" id="IPR000343">
    <property type="entry name" value="4pyrrol_synth_GluRdtase"/>
</dbReference>
<dbReference type="GO" id="GO:0050661">
    <property type="term" value="F:NADP binding"/>
    <property type="evidence" value="ECO:0007669"/>
    <property type="project" value="InterPro"/>
</dbReference>
<dbReference type="PROSITE" id="PS00747">
    <property type="entry name" value="GLUTR"/>
    <property type="match status" value="1"/>
</dbReference>
<sequence length="401" mass="46416">MIVLLGIKKNTSVEIREKLSLAPKKRKEYLVELNKYFEEVVILSTCNRTEIYINSKFASSKAQEMIFNIFKWDIDLMENCFSLEEDKAVRHLMEVVCGFHSKILGEDQILGQIKEAYNMSMEYGTVTHELQRLFQEAITCGKKFRTEGKLYEIPVSSASIAVNKAIKNNAKDIMIIGYGEVGSLALKYALSNNVNFIALVVRKPENINDIKDSRVKVMTYDEGRDIINNMDAVISCTSAPHLIIEKKHIKNEGENLIIFDLALPRDVEESIGTISRVRLYDIDEISSMDDENKELRKERMIENKKIIDDYVEEYLTWKSLRGISGIIKEFKNEENRVIKEREITLNNKFNDERQIEIAKMLIKSTSDYYVNRAIKVLKEEELKGHGEECARILEKIFLEKI</sequence>
<comment type="catalytic activity">
    <reaction evidence="7 8 13">
        <text>(S)-4-amino-5-oxopentanoate + tRNA(Glu) + NADP(+) = L-glutamyl-tRNA(Glu) + NADPH + H(+)</text>
        <dbReference type="Rhea" id="RHEA:12344"/>
        <dbReference type="Rhea" id="RHEA-COMP:9663"/>
        <dbReference type="Rhea" id="RHEA-COMP:9680"/>
        <dbReference type="ChEBI" id="CHEBI:15378"/>
        <dbReference type="ChEBI" id="CHEBI:57501"/>
        <dbReference type="ChEBI" id="CHEBI:57783"/>
        <dbReference type="ChEBI" id="CHEBI:58349"/>
        <dbReference type="ChEBI" id="CHEBI:78442"/>
        <dbReference type="ChEBI" id="CHEBI:78520"/>
        <dbReference type="EC" id="1.2.1.70"/>
    </reaction>
</comment>
<dbReference type="SUPFAM" id="SSF69742">
    <property type="entry name" value="Glutamyl tRNA-reductase catalytic, N-terminal domain"/>
    <property type="match status" value="1"/>
</dbReference>
<evidence type="ECO:0000313" key="18">
    <source>
        <dbReference type="Proteomes" id="UP000306888"/>
    </source>
</evidence>
<feature type="binding site" evidence="8 11">
    <location>
        <begin position="177"/>
        <end position="182"/>
    </location>
    <ligand>
        <name>NADP(+)</name>
        <dbReference type="ChEBI" id="CHEBI:58349"/>
    </ligand>
</feature>
<dbReference type="InterPro" id="IPR036291">
    <property type="entry name" value="NAD(P)-bd_dom_sf"/>
</dbReference>
<evidence type="ECO:0000259" key="16">
    <source>
        <dbReference type="Pfam" id="PF05201"/>
    </source>
</evidence>
<accession>A0A4V3RLH0</accession>
<dbReference type="SUPFAM" id="SSF51735">
    <property type="entry name" value="NAD(P)-binding Rossmann-fold domains"/>
    <property type="match status" value="1"/>
</dbReference>
<feature type="active site" description="Nucleophile" evidence="8 9">
    <location>
        <position position="46"/>
    </location>
</feature>
<dbReference type="InterPro" id="IPR006151">
    <property type="entry name" value="Shikm_DH/Glu-tRNA_Rdtase"/>
</dbReference>
<dbReference type="InterPro" id="IPR015895">
    <property type="entry name" value="4pyrrol_synth_GluRdtase_N"/>
</dbReference>
<dbReference type="PIRSF" id="PIRSF000445">
    <property type="entry name" value="4pyrrol_synth_GluRdtase"/>
    <property type="match status" value="1"/>
</dbReference>
<keyword evidence="6 8" id="KW-0627">Porphyrin biosynthesis</keyword>
<dbReference type="GO" id="GO:0008883">
    <property type="term" value="F:glutamyl-tRNA reductase activity"/>
    <property type="evidence" value="ECO:0007669"/>
    <property type="project" value="UniProtKB-UniRule"/>
</dbReference>
<evidence type="ECO:0000313" key="17">
    <source>
        <dbReference type="EMBL" id="TGY43690.1"/>
    </source>
</evidence>
<evidence type="ECO:0000256" key="9">
    <source>
        <dbReference type="PIRSR" id="PIRSR000445-1"/>
    </source>
</evidence>
<dbReference type="InterPro" id="IPR036343">
    <property type="entry name" value="GluRdtase_N_sf"/>
</dbReference>
<feature type="site" description="Important for activity" evidence="8 12">
    <location>
        <position position="91"/>
    </location>
</feature>
<dbReference type="Gene3D" id="3.30.460.30">
    <property type="entry name" value="Glutamyl-tRNA reductase, N-terminal domain"/>
    <property type="match status" value="1"/>
</dbReference>
<evidence type="ECO:0000259" key="14">
    <source>
        <dbReference type="Pfam" id="PF00745"/>
    </source>
</evidence>
<feature type="binding site" evidence="8 10">
    <location>
        <begin position="45"/>
        <end position="48"/>
    </location>
    <ligand>
        <name>substrate</name>
    </ligand>
</feature>
<evidence type="ECO:0000256" key="11">
    <source>
        <dbReference type="PIRSR" id="PIRSR000445-3"/>
    </source>
</evidence>
<keyword evidence="5 8" id="KW-0560">Oxidoreductase</keyword>
<evidence type="ECO:0000256" key="5">
    <source>
        <dbReference type="ARBA" id="ARBA00023002"/>
    </source>
</evidence>
<dbReference type="NCBIfam" id="TIGR01035">
    <property type="entry name" value="hemA"/>
    <property type="match status" value="1"/>
</dbReference>
<organism evidence="17 18">
    <name type="scientific">Clostridium sartagoforme</name>
    <dbReference type="NCBI Taxonomy" id="84031"/>
    <lineage>
        <taxon>Bacteria</taxon>
        <taxon>Bacillati</taxon>
        <taxon>Bacillota</taxon>
        <taxon>Clostridia</taxon>
        <taxon>Eubacteriales</taxon>
        <taxon>Clostridiaceae</taxon>
        <taxon>Clostridium</taxon>
    </lineage>
</organism>
<protein>
    <recommendedName>
        <fullName evidence="3 8">Glutamyl-tRNA reductase</fullName>
        <shortName evidence="8">GluTR</shortName>
        <ecNumber evidence="3 8">1.2.1.70</ecNumber>
    </recommendedName>
</protein>
<comment type="miscellaneous">
    <text evidence="8">During catalysis, the active site Cys acts as a nucleophile attacking the alpha-carbonyl group of tRNA-bound glutamate with the formation of a thioester intermediate between enzyme and glutamate, and the concomitant release of tRNA(Glu). The thioester intermediate is finally reduced by direct hydride transfer from NADPH, to form the product GSA.</text>
</comment>
<comment type="function">
    <text evidence="8">Catalyzes the NADPH-dependent reduction of glutamyl-tRNA(Glu) to glutamate 1-semialdehyde (GSA).</text>
</comment>
<feature type="domain" description="Quinate/shikimate 5-dehydrogenase/glutamyl-tRNA reductase" evidence="15">
    <location>
        <begin position="166"/>
        <end position="287"/>
    </location>
</feature>
<keyword evidence="18" id="KW-1185">Reference proteome</keyword>
<comment type="domain">
    <text evidence="8">Possesses an unusual extended V-shaped dimeric structure with each monomer consisting of three distinct domains arranged along a curved 'spinal' alpha-helix. The N-terminal catalytic domain specifically recognizes the glutamate moiety of the substrate. The second domain is the NADPH-binding domain, and the third C-terminal domain is responsible for dimerization.</text>
</comment>
<dbReference type="RefSeq" id="WP_136004264.1">
    <property type="nucleotide sequence ID" value="NZ_SRYR01000001.1"/>
</dbReference>
<evidence type="ECO:0000256" key="7">
    <source>
        <dbReference type="ARBA" id="ARBA00047464"/>
    </source>
</evidence>
<dbReference type="Pfam" id="PF00745">
    <property type="entry name" value="GlutR_dimer"/>
    <property type="match status" value="1"/>
</dbReference>
<dbReference type="Proteomes" id="UP000306888">
    <property type="component" value="Unassembled WGS sequence"/>
</dbReference>
<evidence type="ECO:0000256" key="6">
    <source>
        <dbReference type="ARBA" id="ARBA00023244"/>
    </source>
</evidence>
<dbReference type="InterPro" id="IPR015896">
    <property type="entry name" value="4pyrrol_synth_GluRdtase_dimer"/>
</dbReference>
<evidence type="ECO:0000256" key="1">
    <source>
        <dbReference type="ARBA" id="ARBA00005059"/>
    </source>
</evidence>
<dbReference type="UniPathway" id="UPA00251">
    <property type="reaction ID" value="UER00316"/>
</dbReference>
<dbReference type="FunFam" id="3.30.460.30:FF:000001">
    <property type="entry name" value="Glutamyl-tRNA reductase"/>
    <property type="match status" value="1"/>
</dbReference>
<dbReference type="Gene3D" id="3.40.50.720">
    <property type="entry name" value="NAD(P)-binding Rossmann-like Domain"/>
    <property type="match status" value="1"/>
</dbReference>
<evidence type="ECO:0000256" key="12">
    <source>
        <dbReference type="PIRSR" id="PIRSR000445-4"/>
    </source>
</evidence>
<dbReference type="InterPro" id="IPR018214">
    <property type="entry name" value="GluRdtase_CS"/>
</dbReference>
<evidence type="ECO:0000256" key="4">
    <source>
        <dbReference type="ARBA" id="ARBA00022857"/>
    </source>
</evidence>
<dbReference type="PANTHER" id="PTHR43013:SF1">
    <property type="entry name" value="GLUTAMYL-TRNA REDUCTASE"/>
    <property type="match status" value="1"/>
</dbReference>
<dbReference type="Pfam" id="PF05201">
    <property type="entry name" value="GlutR_N"/>
    <property type="match status" value="1"/>
</dbReference>
<feature type="domain" description="Tetrapyrrole biosynthesis glutamyl-tRNA reductase dimerisation" evidence="14">
    <location>
        <begin position="304"/>
        <end position="397"/>
    </location>
</feature>
<proteinExistence type="inferred from homology"/>
<evidence type="ECO:0000256" key="8">
    <source>
        <dbReference type="HAMAP-Rule" id="MF_00087"/>
    </source>
</evidence>
<dbReference type="GO" id="GO:0019353">
    <property type="term" value="P:protoporphyrinogen IX biosynthetic process from glutamate"/>
    <property type="evidence" value="ECO:0007669"/>
    <property type="project" value="TreeGrafter"/>
</dbReference>
<evidence type="ECO:0000259" key="15">
    <source>
        <dbReference type="Pfam" id="PF01488"/>
    </source>
</evidence>
<keyword evidence="4 8" id="KW-0521">NADP</keyword>
<comment type="caution">
    <text evidence="17">The sequence shown here is derived from an EMBL/GenBank/DDBJ whole genome shotgun (WGS) entry which is preliminary data.</text>
</comment>
<dbReference type="Pfam" id="PF01488">
    <property type="entry name" value="Shikimate_DH"/>
    <property type="match status" value="1"/>
</dbReference>
<comment type="similarity">
    <text evidence="2 8 13">Belongs to the glutamyl-tRNA reductase family.</text>
</comment>
<feature type="binding site" evidence="8 10">
    <location>
        <position position="101"/>
    </location>
    <ligand>
        <name>substrate</name>
    </ligand>
</feature>
<evidence type="ECO:0000256" key="10">
    <source>
        <dbReference type="PIRSR" id="PIRSR000445-2"/>
    </source>
</evidence>
<dbReference type="EC" id="1.2.1.70" evidence="3 8"/>